<accession>A0A1M6IEB5</accession>
<dbReference type="SUPFAM" id="SSF81301">
    <property type="entry name" value="Nucleotidyltransferase"/>
    <property type="match status" value="1"/>
</dbReference>
<sequence>MRTEQEMFNLILDVAEADERIRAVLLVGSRANPEDPQDIYQDYDITFFVEDITPYYNNPAWVEACFGRPLIMQMPLKPCVIRSETAVLLI</sequence>
<dbReference type="Pfam" id="PF04439">
    <property type="entry name" value="Adenyl_transf"/>
    <property type="match status" value="1"/>
</dbReference>
<gene>
    <name evidence="1" type="ORF">SAMN05444373_10426</name>
</gene>
<dbReference type="Proteomes" id="UP000324781">
    <property type="component" value="Unassembled WGS sequence"/>
</dbReference>
<dbReference type="AlphaFoldDB" id="A0A1M6IEB5"/>
<reference evidence="1 2" key="1">
    <citation type="submission" date="2016-11" db="EMBL/GenBank/DDBJ databases">
        <authorList>
            <person name="Varghese N."/>
            <person name="Submissions S."/>
        </authorList>
    </citation>
    <scope>NUCLEOTIDE SEQUENCE [LARGE SCALE GENOMIC DNA]</scope>
    <source>
        <strain evidence="1 2">DSM 19027</strain>
    </source>
</reference>
<keyword evidence="1" id="KW-0548">Nucleotidyltransferase</keyword>
<keyword evidence="2" id="KW-1185">Reference proteome</keyword>
<protein>
    <submittedName>
        <fullName evidence="1">Streptomycin adenylyltransferase</fullName>
    </submittedName>
</protein>
<keyword evidence="1" id="KW-0808">Transferase</keyword>
<dbReference type="GO" id="GO:0016779">
    <property type="term" value="F:nucleotidyltransferase activity"/>
    <property type="evidence" value="ECO:0007669"/>
    <property type="project" value="UniProtKB-KW"/>
</dbReference>
<dbReference type="InterPro" id="IPR043519">
    <property type="entry name" value="NT_sf"/>
</dbReference>
<evidence type="ECO:0000313" key="1">
    <source>
        <dbReference type="EMBL" id="SHJ32765.1"/>
    </source>
</evidence>
<name>A0A1M6IEB5_9FIRM</name>
<evidence type="ECO:0000313" key="2">
    <source>
        <dbReference type="Proteomes" id="UP000324781"/>
    </source>
</evidence>
<dbReference type="EMBL" id="FQZP01000042">
    <property type="protein sequence ID" value="SHJ32765.1"/>
    <property type="molecule type" value="Genomic_DNA"/>
</dbReference>
<dbReference type="InterPro" id="IPR007530">
    <property type="entry name" value="Aminoglycoside_adenylylTfrase"/>
</dbReference>
<dbReference type="Gene3D" id="3.30.460.10">
    <property type="entry name" value="Beta Polymerase, domain 2"/>
    <property type="match status" value="1"/>
</dbReference>
<proteinExistence type="predicted"/>
<organism evidence="1 2">
    <name type="scientific">Thermoclostridium caenicola</name>
    <dbReference type="NCBI Taxonomy" id="659425"/>
    <lineage>
        <taxon>Bacteria</taxon>
        <taxon>Bacillati</taxon>
        <taxon>Bacillota</taxon>
        <taxon>Clostridia</taxon>
        <taxon>Eubacteriales</taxon>
        <taxon>Oscillospiraceae</taxon>
        <taxon>Thermoclostridium</taxon>
    </lineage>
</organism>
<dbReference type="OrthoDB" id="9776406at2"/>
<dbReference type="RefSeq" id="WP_149679214.1">
    <property type="nucleotide sequence ID" value="NZ_DAONMB010000011.1"/>
</dbReference>